<dbReference type="PANTHER" id="PTHR10648">
    <property type="entry name" value="SERINE/THREONINE-PROTEIN PHOSPHATASE PP2A 65 KDA REGULATORY SUBUNIT"/>
    <property type="match status" value="1"/>
</dbReference>
<keyword evidence="5" id="KW-1133">Transmembrane helix</keyword>
<dbReference type="Pfam" id="PF22646">
    <property type="entry name" value="PPP2R1A-like_HEAT"/>
    <property type="match status" value="1"/>
</dbReference>
<evidence type="ECO:0000256" key="4">
    <source>
        <dbReference type="SAM" id="MobiDB-lite"/>
    </source>
</evidence>
<comment type="caution">
    <text evidence="7">The sequence shown here is derived from an EMBL/GenBank/DDBJ whole genome shotgun (WGS) entry which is preliminary data.</text>
</comment>
<keyword evidence="1" id="KW-0677">Repeat</keyword>
<evidence type="ECO:0000256" key="3">
    <source>
        <dbReference type="PROSITE-ProRule" id="PRU00103"/>
    </source>
</evidence>
<dbReference type="GO" id="GO:0005634">
    <property type="term" value="C:nucleus"/>
    <property type="evidence" value="ECO:0007669"/>
    <property type="project" value="TreeGrafter"/>
</dbReference>
<feature type="repeat" description="HEAT" evidence="3">
    <location>
        <begin position="259"/>
        <end position="297"/>
    </location>
</feature>
<keyword evidence="5" id="KW-0812">Transmembrane</keyword>
<dbReference type="GO" id="GO:0005829">
    <property type="term" value="C:cytosol"/>
    <property type="evidence" value="ECO:0007669"/>
    <property type="project" value="TreeGrafter"/>
</dbReference>
<feature type="repeat" description="HEAT" evidence="3">
    <location>
        <begin position="422"/>
        <end position="460"/>
    </location>
</feature>
<dbReference type="InterPro" id="IPR011989">
    <property type="entry name" value="ARM-like"/>
</dbReference>
<evidence type="ECO:0000313" key="8">
    <source>
        <dbReference type="Proteomes" id="UP000023152"/>
    </source>
</evidence>
<organism evidence="7 8">
    <name type="scientific">Reticulomyxa filosa</name>
    <dbReference type="NCBI Taxonomy" id="46433"/>
    <lineage>
        <taxon>Eukaryota</taxon>
        <taxon>Sar</taxon>
        <taxon>Rhizaria</taxon>
        <taxon>Retaria</taxon>
        <taxon>Foraminifera</taxon>
        <taxon>Monothalamids</taxon>
        <taxon>Reticulomyxidae</taxon>
        <taxon>Reticulomyxa</taxon>
    </lineage>
</organism>
<evidence type="ECO:0000256" key="1">
    <source>
        <dbReference type="ARBA" id="ARBA00022737"/>
    </source>
</evidence>
<comment type="similarity">
    <text evidence="2">Belongs to the phosphatase 2A regulatory subunit A family.</text>
</comment>
<dbReference type="EMBL" id="ASPP01039281">
    <property type="protein sequence ID" value="ETO01085.1"/>
    <property type="molecule type" value="Genomic_DNA"/>
</dbReference>
<feature type="domain" description="Phosphatase PP2A regulatory subunit A/Splicing factor 3B subunit 1-like HEAT repeat" evidence="6">
    <location>
        <begin position="258"/>
        <end position="322"/>
    </location>
</feature>
<dbReference type="PANTHER" id="PTHR10648:SF4">
    <property type="entry name" value="PROTEIN PHOSPHATASE 2 (FORMERLY 2A), REGULATORY SUBUNIT A, BETA ISOFORM-RELATED"/>
    <property type="match status" value="1"/>
</dbReference>
<name>X6LK34_RETFI</name>
<proteinExistence type="inferred from homology"/>
<keyword evidence="8" id="KW-1185">Reference proteome</keyword>
<dbReference type="AlphaFoldDB" id="X6LK34"/>
<evidence type="ECO:0000313" key="7">
    <source>
        <dbReference type="EMBL" id="ETO01085.1"/>
    </source>
</evidence>
<feature type="transmembrane region" description="Helical" evidence="5">
    <location>
        <begin position="542"/>
        <end position="562"/>
    </location>
</feature>
<dbReference type="Gene3D" id="1.25.10.10">
    <property type="entry name" value="Leucine-rich Repeat Variant"/>
    <property type="match status" value="1"/>
</dbReference>
<dbReference type="OrthoDB" id="340346at2759"/>
<dbReference type="InterPro" id="IPR021133">
    <property type="entry name" value="HEAT_type_2"/>
</dbReference>
<gene>
    <name evidence="7" type="ORF">RFI_36355</name>
</gene>
<dbReference type="GO" id="GO:0000159">
    <property type="term" value="C:protein phosphatase type 2A complex"/>
    <property type="evidence" value="ECO:0007669"/>
    <property type="project" value="TreeGrafter"/>
</dbReference>
<evidence type="ECO:0000259" key="6">
    <source>
        <dbReference type="Pfam" id="PF22646"/>
    </source>
</evidence>
<feature type="region of interest" description="Disordered" evidence="4">
    <location>
        <begin position="386"/>
        <end position="412"/>
    </location>
</feature>
<protein>
    <recommendedName>
        <fullName evidence="6">Phosphatase PP2A regulatory subunit A/Splicing factor 3B subunit 1-like HEAT repeat domain-containing protein</fullName>
    </recommendedName>
</protein>
<sequence length="664" mass="77146">MIEDDDEILIALIEELYRLATNKLVGKSRYYFAALIPPFERLCQCEEKVIREEAVAKFGKIIMEIPLDQFYDYTLPFLSKLCRSEWHTARTSGVTLISYVFPKAALGNKGSDTDEADWTELPMPLREHLTKRRDNFSFPQCKSDLHTLLAECCEDSIPTVRRAAVITLGKMVAVLDDKKEVSKFYLPLFNKVSREEQDNVKVYAVETLIQFGRVFDYTDTVSRIRDFCIDNGWRVRYVAAEHYMDLCNMLDDDMVKVSMLELYVNFLNDTEPEVRAVALSELPGVCVIVGRELTEEKLIPAVQVKGKDPNKYVRAALASVIIPFCHLLPHQTVAKSLLPTILLILKDEFPNVRLHVITNICDNSLRAKTVDTWKDYQQKRAKRMLEWEKTKDTNNTEKKKPERKEEKEKQDEFDVTQLQESLIPAIVELTLDRDWRVRLGIVEKFPALATQFGAKFFKEKIFKLMLGALQDTTAEIRLAAAQQLFQVALAYDKIEQNNCLNKSTPNQYERFRWANEILIPALLDMWKSSTHYLHRIVILDVYRVRIFFFFFFFFFFFLIFILQMWQQSGSQHYLCEAMGPKENHKLLAEIGTQMARDTVPNVRFKASQILQALAERNVIEQKNLQSLLPQCQYTMDEDRDSDVRYFAAAAHEALARSLTTMQQQ</sequence>
<dbReference type="Proteomes" id="UP000023152">
    <property type="component" value="Unassembled WGS sequence"/>
</dbReference>
<evidence type="ECO:0000256" key="5">
    <source>
        <dbReference type="SAM" id="Phobius"/>
    </source>
</evidence>
<dbReference type="InterPro" id="IPR016024">
    <property type="entry name" value="ARM-type_fold"/>
</dbReference>
<accession>X6LK34</accession>
<dbReference type="OMA" id="NRVEAMQ"/>
<dbReference type="SUPFAM" id="SSF48371">
    <property type="entry name" value="ARM repeat"/>
    <property type="match status" value="1"/>
</dbReference>
<keyword evidence="5" id="KW-0472">Membrane</keyword>
<dbReference type="PROSITE" id="PS50077">
    <property type="entry name" value="HEAT_REPEAT"/>
    <property type="match status" value="2"/>
</dbReference>
<reference evidence="7 8" key="1">
    <citation type="journal article" date="2013" name="Curr. Biol.">
        <title>The Genome of the Foraminiferan Reticulomyxa filosa.</title>
        <authorList>
            <person name="Glockner G."/>
            <person name="Hulsmann N."/>
            <person name="Schleicher M."/>
            <person name="Noegel A.A."/>
            <person name="Eichinger L."/>
            <person name="Gallinger C."/>
            <person name="Pawlowski J."/>
            <person name="Sierra R."/>
            <person name="Euteneuer U."/>
            <person name="Pillet L."/>
            <person name="Moustafa A."/>
            <person name="Platzer M."/>
            <person name="Groth M."/>
            <person name="Szafranski K."/>
            <person name="Schliwa M."/>
        </authorList>
    </citation>
    <scope>NUCLEOTIDE SEQUENCE [LARGE SCALE GENOMIC DNA]</scope>
</reference>
<evidence type="ECO:0000256" key="2">
    <source>
        <dbReference type="ARBA" id="ARBA00038332"/>
    </source>
</evidence>
<dbReference type="InterPro" id="IPR054573">
    <property type="entry name" value="PP2A/SF3B1-like_HEAT"/>
</dbReference>
<dbReference type="GO" id="GO:0019888">
    <property type="term" value="F:protein phosphatase regulator activity"/>
    <property type="evidence" value="ECO:0007669"/>
    <property type="project" value="TreeGrafter"/>
</dbReference>
<dbReference type="InterPro" id="IPR051023">
    <property type="entry name" value="PP2A_Regulatory_Subunit_A"/>
</dbReference>